<dbReference type="Gene3D" id="1.10.167.10">
    <property type="entry name" value="Regulator of G-protein Signalling 4, domain 2"/>
    <property type="match status" value="1"/>
</dbReference>
<dbReference type="InterPro" id="IPR036305">
    <property type="entry name" value="RGS_sf"/>
</dbReference>
<keyword evidence="5" id="KW-1185">Reference proteome</keyword>
<dbReference type="STRING" id="322104.A3GHI7"/>
<evidence type="ECO:0000256" key="1">
    <source>
        <dbReference type="SAM" id="MobiDB-lite"/>
    </source>
</evidence>
<evidence type="ECO:0000256" key="2">
    <source>
        <dbReference type="SAM" id="Phobius"/>
    </source>
</evidence>
<keyword evidence="2" id="KW-0472">Membrane</keyword>
<dbReference type="GO" id="GO:0005886">
    <property type="term" value="C:plasma membrane"/>
    <property type="evidence" value="ECO:0007669"/>
    <property type="project" value="TreeGrafter"/>
</dbReference>
<feature type="transmembrane region" description="Helical" evidence="2">
    <location>
        <begin position="370"/>
        <end position="392"/>
    </location>
</feature>
<feature type="domain" description="RGS" evidence="3">
    <location>
        <begin position="37"/>
        <end position="363"/>
    </location>
</feature>
<dbReference type="InParanoid" id="A3GHI7"/>
<comment type="caution">
    <text evidence="4">The sequence shown here is derived from an EMBL/GenBank/DDBJ whole genome shotgun (WGS) entry which is preliminary data.</text>
</comment>
<dbReference type="OrthoDB" id="5584247at2759"/>
<dbReference type="eggNOG" id="ENOG502QRI8">
    <property type="taxonomic scope" value="Eukaryota"/>
</dbReference>
<name>A3GHI7_PICST</name>
<dbReference type="PANTHER" id="PTHR13155:SF1">
    <property type="entry name" value="A-KINASE ANCHOR PROTEIN 10, MITOCHONDRIAL"/>
    <property type="match status" value="1"/>
</dbReference>
<dbReference type="PANTHER" id="PTHR13155">
    <property type="entry name" value="A-KINASE ANCHOR PROTEINS"/>
    <property type="match status" value="1"/>
</dbReference>
<feature type="non-terminal residue" evidence="4">
    <location>
        <position position="1"/>
    </location>
</feature>
<proteinExistence type="predicted"/>
<keyword evidence="2" id="KW-0812">Transmembrane</keyword>
<sequence>NMADEKYQSNYPNSHYLSNLNNPHGTNQTVQLDRLPTLGEILANKTKSPVDISTFYQFMRDVENKSDYLDFWFEMINHLSLCRHYVKGLRDSIMRQSTYTEKRASQPLRTPLRDSLPASESKHKSLSSSILLDLIASDNFLEDNDSHRLSQFLRGDINMDNLDPKLRDLIQHYNDETNPDETNVSRTTPNLSKKYSADMITQSPNPPFAEKRLSSTSHLLRDLDDDGNGSFVANQLELGQADRAVSPNKYVSLQHPKRNSVVSPSLLERLIKESPGSTNPNSFITRDRLRESSHNLLLKYFVEDSEKNLNLPSSLNSQIIKAIEVEGRDDPDVFINVKNYVFNRIENEHLPRFLNFVAIRNINHSNFIRIILGFFFLFGGFWISYIFVFLNYRKSIRPIIVAPYLLAFYFLISSIYLIDPVLAWFGYSESFSRASGSPLIKIRENFIYKLVFKRSLWVLFLILLCTAILTVVFSLVPGVRL</sequence>
<accession>A3GHI7</accession>
<dbReference type="InterPro" id="IPR016137">
    <property type="entry name" value="RGS"/>
</dbReference>
<dbReference type="InterPro" id="IPR044926">
    <property type="entry name" value="RGS_subdomain_2"/>
</dbReference>
<dbReference type="GeneID" id="4851736"/>
<dbReference type="InterPro" id="IPR052246">
    <property type="entry name" value="Cell_Polariz_PKAAnc"/>
</dbReference>
<reference evidence="4 5" key="1">
    <citation type="journal article" date="2007" name="Nat. Biotechnol.">
        <title>Genome sequence of the lignocellulose-bioconverting and xylose-fermenting yeast Pichia stipitis.</title>
        <authorList>
            <person name="Jeffries T.W."/>
            <person name="Grigoriev I.V."/>
            <person name="Grimwood J."/>
            <person name="Laplaza J.M."/>
            <person name="Aerts A."/>
            <person name="Salamov A."/>
            <person name="Schmutz J."/>
            <person name="Lindquist E."/>
            <person name="Dehal P."/>
            <person name="Shapiro H."/>
            <person name="Jin Y.S."/>
            <person name="Passoth V."/>
            <person name="Richardson P.M."/>
        </authorList>
    </citation>
    <scope>NUCLEOTIDE SEQUENCE [LARGE SCALE GENOMIC DNA]</scope>
    <source>
        <strain evidence="5">ATCC 58785 / CBS 6054 / NBRC 10063 / NRRL Y-11545</strain>
    </source>
</reference>
<dbReference type="Proteomes" id="UP000002258">
    <property type="component" value="Chromosome 1"/>
</dbReference>
<dbReference type="EMBL" id="AAVQ01000002">
    <property type="protein sequence ID" value="EAZ62826.2"/>
    <property type="molecule type" value="Genomic_DNA"/>
</dbReference>
<feature type="region of interest" description="Disordered" evidence="1">
    <location>
        <begin position="98"/>
        <end position="120"/>
    </location>
</feature>
<evidence type="ECO:0000313" key="4">
    <source>
        <dbReference type="EMBL" id="EAZ62826.2"/>
    </source>
</evidence>
<feature type="transmembrane region" description="Helical" evidence="2">
    <location>
        <begin position="404"/>
        <end position="427"/>
    </location>
</feature>
<evidence type="ECO:0000259" key="3">
    <source>
        <dbReference type="SMART" id="SM00315"/>
    </source>
</evidence>
<protein>
    <submittedName>
        <fullName evidence="4">Regulator of G protein</fullName>
    </submittedName>
</protein>
<dbReference type="AlphaFoldDB" id="A3GHI7"/>
<organism evidence="4 5">
    <name type="scientific">Scheffersomyces stipitis (strain ATCC 58785 / CBS 6054 / NBRC 10063 / NRRL Y-11545)</name>
    <name type="common">Yeast</name>
    <name type="synonym">Pichia stipitis</name>
    <dbReference type="NCBI Taxonomy" id="322104"/>
    <lineage>
        <taxon>Eukaryota</taxon>
        <taxon>Fungi</taxon>
        <taxon>Dikarya</taxon>
        <taxon>Ascomycota</taxon>
        <taxon>Saccharomycotina</taxon>
        <taxon>Pichiomycetes</taxon>
        <taxon>Debaryomycetaceae</taxon>
        <taxon>Scheffersomyces</taxon>
    </lineage>
</organism>
<dbReference type="GO" id="GO:0008104">
    <property type="term" value="P:intracellular protein localization"/>
    <property type="evidence" value="ECO:0007669"/>
    <property type="project" value="TreeGrafter"/>
</dbReference>
<dbReference type="HOGENOM" id="CLU_029881_1_1_1"/>
<dbReference type="OMA" id="WAPIREP"/>
<dbReference type="SUPFAM" id="SSF48097">
    <property type="entry name" value="Regulator of G-protein signaling, RGS"/>
    <property type="match status" value="1"/>
</dbReference>
<evidence type="ECO:0000313" key="5">
    <source>
        <dbReference type="Proteomes" id="UP000002258"/>
    </source>
</evidence>
<dbReference type="RefSeq" id="XP_001386849.2">
    <property type="nucleotide sequence ID" value="XM_001386812.1"/>
</dbReference>
<keyword evidence="2" id="KW-1133">Transmembrane helix</keyword>
<dbReference type="SMART" id="SM00315">
    <property type="entry name" value="RGS"/>
    <property type="match status" value="1"/>
</dbReference>
<gene>
    <name evidence="4" type="ORF">PICST_53878</name>
</gene>
<dbReference type="KEGG" id="pic:PICST_53878"/>
<dbReference type="FunCoup" id="A3GHI7">
    <property type="interactions" value="25"/>
</dbReference>
<feature type="transmembrane region" description="Helical" evidence="2">
    <location>
        <begin position="456"/>
        <end position="476"/>
    </location>
</feature>